<dbReference type="Proteomes" id="UP000436825">
    <property type="component" value="Unassembled WGS sequence"/>
</dbReference>
<evidence type="ECO:0000313" key="3">
    <source>
        <dbReference type="EMBL" id="KAB4456050.1"/>
    </source>
</evidence>
<reference evidence="6 9" key="2">
    <citation type="submission" date="2018-08" db="EMBL/GenBank/DDBJ databases">
        <title>A genome reference for cultivated species of the human gut microbiota.</title>
        <authorList>
            <person name="Zou Y."/>
            <person name="Xue W."/>
            <person name="Luo G."/>
        </authorList>
    </citation>
    <scope>NUCLEOTIDE SEQUENCE [LARGE SCALE GENOMIC DNA]</scope>
    <source>
        <strain evidence="6 9">AM30-26</strain>
    </source>
</reference>
<evidence type="ECO:0000313" key="9">
    <source>
        <dbReference type="Proteomes" id="UP000284785"/>
    </source>
</evidence>
<evidence type="ECO:0000313" key="2">
    <source>
        <dbReference type="EMBL" id="CUP52206.1"/>
    </source>
</evidence>
<evidence type="ECO:0000313" key="4">
    <source>
        <dbReference type="EMBL" id="KAB4475445.1"/>
    </source>
</evidence>
<dbReference type="EMBL" id="QSJP01000002">
    <property type="protein sequence ID" value="RHD90846.1"/>
    <property type="molecule type" value="Genomic_DNA"/>
</dbReference>
<evidence type="ECO:0000313" key="10">
    <source>
        <dbReference type="Proteomes" id="UP000436825"/>
    </source>
</evidence>
<accession>C6IPA6</accession>
<dbReference type="RefSeq" id="WP_008762550.1">
    <property type="nucleotide sequence ID" value="NZ_BAABZI010000002.1"/>
</dbReference>
<protein>
    <submittedName>
        <fullName evidence="6">DUF5018 domain-containing protein</fullName>
    </submittedName>
</protein>
<sequence>MKIKYLFTGVLISMLAFMSCEDPDDLARTGSENVTGLTITGCLASDESTTYSAIVDEASNTITIQVPYYISDTEKIQGDLTQMKVSASLPVGAKFSPSISGIRDLVSGFQSTLVKEDGSKITYTFKAAYVKSKLASISKVELTDYSRATIRIVEPESTGGTGKIIIYKTSSAIDAALKSAALTVSPWATIESSSLDPATGIIDLSNQPTITVIAQNGTDKTVYQTSLELPDLLPQGVGYTASLFGFQIYTDDTHGFEVGANRTMAVIDDYLIISNSTDYNKMIVMDRYNGKVLDVKVNTTGIDAGRSIHAITSDDAGHLVAMAYTSTLDANVTDPNVRAWVWPNGIENAPKSIVYANINGSTFANAPVGINGVKKLELGRTICVKGDLTSGDAIIATSTKNVPRAVFLMFKDGAMQGNAYVEWGGGASVSMWNATKVIPLTNTSPLGYIWASANFRQAINYTPIGTGARAIDFSLPTSHWWSGSATYDKNVRGIGYVEFNGTCLLGVQNGLSSNGVWSHRLYVSNITNNPGTSAMANGFIFDSREGSTTGTGSIPGTGYAVTGMTSSASFVSGKQVLGTNVDETGDVVFGRSADGNAVQVYMLTTDQGLFAYEITRFNL</sequence>
<dbReference type="EMBL" id="WCRY01000012">
    <property type="protein sequence ID" value="KAB4481329.1"/>
    <property type="molecule type" value="Genomic_DNA"/>
</dbReference>
<evidence type="ECO:0000259" key="1">
    <source>
        <dbReference type="Pfam" id="PF16410"/>
    </source>
</evidence>
<dbReference type="Proteomes" id="UP000284785">
    <property type="component" value="Unassembled WGS sequence"/>
</dbReference>
<evidence type="ECO:0000313" key="8">
    <source>
        <dbReference type="Proteomes" id="UP000095576"/>
    </source>
</evidence>
<feature type="domain" description="DUF5018" evidence="1">
    <location>
        <begin position="11"/>
        <end position="326"/>
    </location>
</feature>
<dbReference type="Proteomes" id="UP001156218">
    <property type="component" value="Chromosome"/>
</dbReference>
<dbReference type="EMBL" id="CP083680">
    <property type="protein sequence ID" value="UYU67963.1"/>
    <property type="molecule type" value="Genomic_DNA"/>
</dbReference>
<dbReference type="EMBL" id="WCRS01000004">
    <property type="protein sequence ID" value="KAB4475445.1"/>
    <property type="molecule type" value="Genomic_DNA"/>
</dbReference>
<evidence type="ECO:0000313" key="12">
    <source>
        <dbReference type="Proteomes" id="UP000488521"/>
    </source>
</evidence>
<reference evidence="2 8" key="1">
    <citation type="submission" date="2015-09" db="EMBL/GenBank/DDBJ databases">
        <authorList>
            <consortium name="Pathogen Informatics"/>
        </authorList>
    </citation>
    <scope>NUCLEOTIDE SEQUENCE [LARGE SCALE GENOMIC DNA]</scope>
    <source>
        <strain evidence="2 8">2789STDY5834899</strain>
    </source>
</reference>
<dbReference type="PROSITE" id="PS51257">
    <property type="entry name" value="PROKAR_LIPOPROTEIN"/>
    <property type="match status" value="1"/>
</dbReference>
<gene>
    <name evidence="6" type="ORF">DW780_02470</name>
    <name evidence="2" type="ORF">ERS852511_02367</name>
    <name evidence="4" type="ORF">GAN59_08225</name>
    <name evidence="3" type="ORF">GAN75_12085</name>
    <name evidence="5" type="ORF">GAN91_13685</name>
    <name evidence="7" type="ORF">KQP68_06710</name>
</gene>
<evidence type="ECO:0000313" key="13">
    <source>
        <dbReference type="Proteomes" id="UP001156218"/>
    </source>
</evidence>
<dbReference type="KEGG" id="btho:Btheta7330_04683"/>
<dbReference type="Proteomes" id="UP000488521">
    <property type="component" value="Unassembled WGS sequence"/>
</dbReference>
<dbReference type="EMBL" id="WCRW01000007">
    <property type="protein sequence ID" value="KAB4456050.1"/>
    <property type="molecule type" value="Genomic_DNA"/>
</dbReference>
<reference evidence="10 11" key="3">
    <citation type="journal article" date="2019" name="Nat. Med.">
        <title>A library of human gut bacterial isolates paired with longitudinal multiomics data enables mechanistic microbiome research.</title>
        <authorList>
            <person name="Poyet M."/>
            <person name="Groussin M."/>
            <person name="Gibbons S.M."/>
            <person name="Avila-Pacheco J."/>
            <person name="Jiang X."/>
            <person name="Kearney S.M."/>
            <person name="Perrotta A.R."/>
            <person name="Berdy B."/>
            <person name="Zhao S."/>
            <person name="Lieberman T.D."/>
            <person name="Swanson P.K."/>
            <person name="Smith M."/>
            <person name="Roesemann S."/>
            <person name="Alexander J.E."/>
            <person name="Rich S.A."/>
            <person name="Livny J."/>
            <person name="Vlamakis H."/>
            <person name="Clish C."/>
            <person name="Bullock K."/>
            <person name="Deik A."/>
            <person name="Scott J."/>
            <person name="Pierce K.A."/>
            <person name="Xavier R.J."/>
            <person name="Alm E.J."/>
        </authorList>
    </citation>
    <scope>NUCLEOTIDE SEQUENCE [LARGE SCALE GENOMIC DNA]</scope>
    <source>
        <strain evidence="4 12">BIOML-A156</strain>
        <strain evidence="3 10">BIOML-A160</strain>
        <strain evidence="5 11">BIOML-A162</strain>
    </source>
</reference>
<evidence type="ECO:0000313" key="11">
    <source>
        <dbReference type="Proteomes" id="UP000436858"/>
    </source>
</evidence>
<evidence type="ECO:0000313" key="6">
    <source>
        <dbReference type="EMBL" id="RHD90846.1"/>
    </source>
</evidence>
<dbReference type="EMBL" id="CZAP01000007">
    <property type="protein sequence ID" value="CUP52206.1"/>
    <property type="molecule type" value="Genomic_DNA"/>
</dbReference>
<dbReference type="Pfam" id="PF16410">
    <property type="entry name" value="DUF5018"/>
    <property type="match status" value="1"/>
</dbReference>
<dbReference type="AlphaFoldDB" id="A0A0P0FK03"/>
<proteinExistence type="predicted"/>
<reference evidence="7 13" key="4">
    <citation type="submission" date="2021-06" db="EMBL/GenBank/DDBJ databases">
        <title>Interrogation of the integrated mobile genetic elements in gut-associated Bacteroides with a consensus prediction approach.</title>
        <authorList>
            <person name="Campbell D.E."/>
            <person name="Leigh J.R."/>
            <person name="Kim T."/>
            <person name="England W."/>
            <person name="Whitaker R.J."/>
            <person name="Degnan P.H."/>
        </authorList>
    </citation>
    <scope>NUCLEOTIDE SEQUENCE [LARGE SCALE GENOMIC DNA]</scope>
    <source>
        <strain evidence="7 13">WAL8669</strain>
    </source>
</reference>
<evidence type="ECO:0000313" key="7">
    <source>
        <dbReference type="EMBL" id="UYU67963.1"/>
    </source>
</evidence>
<evidence type="ECO:0000313" key="5">
    <source>
        <dbReference type="EMBL" id="KAB4481329.1"/>
    </source>
</evidence>
<dbReference type="PATRIC" id="fig|818.23.peg.4820"/>
<organism evidence="6 9">
    <name type="scientific">Bacteroides thetaiotaomicron</name>
    <dbReference type="NCBI Taxonomy" id="818"/>
    <lineage>
        <taxon>Bacteria</taxon>
        <taxon>Pseudomonadati</taxon>
        <taxon>Bacteroidota</taxon>
        <taxon>Bacteroidia</taxon>
        <taxon>Bacteroidales</taxon>
        <taxon>Bacteroidaceae</taxon>
        <taxon>Bacteroides</taxon>
    </lineage>
</organism>
<dbReference type="Proteomes" id="UP000436858">
    <property type="component" value="Unassembled WGS sequence"/>
</dbReference>
<accession>A0A0P0FK03</accession>
<name>A0A0P0FK03_BACT4</name>
<dbReference type="Proteomes" id="UP000095576">
    <property type="component" value="Unassembled WGS sequence"/>
</dbReference>
<dbReference type="InterPro" id="IPR032186">
    <property type="entry name" value="DUF5018"/>
</dbReference>